<dbReference type="AlphaFoldDB" id="A0A7G6E6K0"/>
<reference evidence="1 2" key="1">
    <citation type="journal article" date="2019" name="Front. Microbiol.">
        <title>Thermoanaerosceptrum fracticalcis gen. nov. sp. nov., a Novel Fumarate-Fermenting Microorganism From a Deep Fractured Carbonate Aquifer of the US Great Basin.</title>
        <authorList>
            <person name="Hamilton-Brehm S.D."/>
            <person name="Stewart L.E."/>
            <person name="Zavarin M."/>
            <person name="Caldwell M."/>
            <person name="Lawson P.A."/>
            <person name="Onstott T.C."/>
            <person name="Grzymski J."/>
            <person name="Neveux I."/>
            <person name="Lollar B.S."/>
            <person name="Russell C.E."/>
            <person name="Moser D.P."/>
        </authorList>
    </citation>
    <scope>NUCLEOTIDE SEQUENCE [LARGE SCALE GENOMIC DNA]</scope>
    <source>
        <strain evidence="1 2">DRI-13</strain>
    </source>
</reference>
<dbReference type="Proteomes" id="UP000515847">
    <property type="component" value="Chromosome"/>
</dbReference>
<evidence type="ECO:0000313" key="1">
    <source>
        <dbReference type="EMBL" id="QNB47704.1"/>
    </source>
</evidence>
<evidence type="ECO:0000313" key="2">
    <source>
        <dbReference type="Proteomes" id="UP000515847"/>
    </source>
</evidence>
<dbReference type="OrthoDB" id="2080939at2"/>
<protein>
    <submittedName>
        <fullName evidence="1">Uncharacterized protein</fullName>
    </submittedName>
</protein>
<name>A0A7G6E6K0_THEFR</name>
<dbReference type="RefSeq" id="WP_034420939.1">
    <property type="nucleotide sequence ID" value="NZ_CP045798.1"/>
</dbReference>
<proteinExistence type="predicted"/>
<organism evidence="1 2">
    <name type="scientific">Thermanaerosceptrum fracticalcis</name>
    <dbReference type="NCBI Taxonomy" id="1712410"/>
    <lineage>
        <taxon>Bacteria</taxon>
        <taxon>Bacillati</taxon>
        <taxon>Bacillota</taxon>
        <taxon>Clostridia</taxon>
        <taxon>Eubacteriales</taxon>
        <taxon>Peptococcaceae</taxon>
        <taxon>Thermanaerosceptrum</taxon>
    </lineage>
</organism>
<sequence>MNYDTSLYVENLQKILSEPLCIQGNPQYLDISSSQLIEDELLREAKDQVPPSDPLIKGLGLILESMEKGPFDLTRFGINELLKSYLFKVNEENQEYCTMCYLNCIYQIYLYGLMEYYPFTDLLWEYLSLCFHAMGIYLVDHKLDKGCQVFLNKVSTMGKLAAQKGLHTSSIQHFLHNLEIRANESGFPDLADNAKNHRFNLETF</sequence>
<dbReference type="KEGG" id="tfr:BR63_16365"/>
<gene>
    <name evidence="1" type="ORF">BR63_16365</name>
</gene>
<keyword evidence="2" id="KW-1185">Reference proteome</keyword>
<dbReference type="EMBL" id="CP045798">
    <property type="protein sequence ID" value="QNB47704.1"/>
    <property type="molecule type" value="Genomic_DNA"/>
</dbReference>
<accession>A0A7G6E6K0</accession>